<accession>A0A0F4L3Y4</accession>
<evidence type="ECO:0000313" key="4">
    <source>
        <dbReference type="Proteomes" id="UP000033567"/>
    </source>
</evidence>
<dbReference type="RefSeq" id="WP_045935105.1">
    <property type="nucleotide sequence ID" value="NZ_KQ033885.1"/>
</dbReference>
<dbReference type="InterPro" id="IPR049082">
    <property type="entry name" value="T7SS_signal"/>
</dbReference>
<feature type="transmembrane region" description="Helical" evidence="1">
    <location>
        <begin position="245"/>
        <end position="268"/>
    </location>
</feature>
<sequence length="519" mass="55703">MSLNVDWSVIGYTADPVPGDPDGVGACAARLKGKQESVDSLVTVLNRIVPGRGGSVFVGDAADQYARKLSHFPEDMKNLSRGLEGACSTLNSWKSSMEYYQGEAHNAYEEARRAVEDWKAAEYGLDDASAAARSAHVAEHLMRARQRIGEDVPKADENDTLDRVRRAERSVAAFRSRVDSAHDSYQHAKKRLDSTSDEYSETARSTASSLQGFLEEMPSASLWERVYYSSAWSVVVKAAEIGGTIFGIAALVLGGGGIIGILAFAFAAIGFLNDLMAFWEKDESGGEFALSFVSFGLAFVGLKGAGKSLSTGLKAFKSGEKGMSVLSRLKLLGKNLRLLGDPTEKGGYLVSHFSTMLGKPNGILPVSKWAGSAKDLAVSSSKRMSKPLLWLKGFGRGVWSSAKATARKTGVSMFFKDPELQLIKWQGNRQFAVIEAEYFVDDNGGVKGALAAVRKSPLYGTVTGGIRSVVKDEVDALKRQVHNQDKGDAGWRTSVSEGLGYLKPLSPIAGSLGSVLSSL</sequence>
<evidence type="ECO:0000259" key="2">
    <source>
        <dbReference type="Pfam" id="PF21725"/>
    </source>
</evidence>
<organism evidence="3 4">
    <name type="scientific">Bifidobacterium mellis</name>
    <dbReference type="NCBI Taxonomy" id="1293823"/>
    <lineage>
        <taxon>Bacteria</taxon>
        <taxon>Bacillati</taxon>
        <taxon>Actinomycetota</taxon>
        <taxon>Actinomycetes</taxon>
        <taxon>Bifidobacteriales</taxon>
        <taxon>Bifidobacteriaceae</taxon>
        <taxon>Bifidobacterium</taxon>
    </lineage>
</organism>
<dbReference type="AlphaFoldDB" id="A0A0F4L3Y4"/>
<dbReference type="PATRIC" id="fig|1684.5.peg.423"/>
<comment type="caution">
    <text evidence="3">The sequence shown here is derived from an EMBL/GenBank/DDBJ whole genome shotgun (WGS) entry which is preliminary data.</text>
</comment>
<proteinExistence type="predicted"/>
<name>A0A0F4L3Y4_9BIFI</name>
<evidence type="ECO:0000313" key="3">
    <source>
        <dbReference type="EMBL" id="KJY52311.1"/>
    </source>
</evidence>
<keyword evidence="1" id="KW-1133">Transmembrane helix</keyword>
<feature type="domain" description="Putative T7SS secretion signal" evidence="2">
    <location>
        <begin position="17"/>
        <end position="188"/>
    </location>
</feature>
<keyword evidence="4" id="KW-1185">Reference proteome</keyword>
<dbReference type="Pfam" id="PF21725">
    <property type="entry name" value="T7SS_signal"/>
    <property type="match status" value="1"/>
</dbReference>
<dbReference type="Proteomes" id="UP000033567">
    <property type="component" value="Unassembled WGS sequence"/>
</dbReference>
<gene>
    <name evidence="3" type="ORF">JF70_04050</name>
</gene>
<protein>
    <recommendedName>
        <fullName evidence="2">Putative T7SS secretion signal domain-containing protein</fullName>
    </recommendedName>
</protein>
<keyword evidence="1" id="KW-0812">Transmembrane</keyword>
<reference evidence="3 4" key="1">
    <citation type="submission" date="2014-12" db="EMBL/GenBank/DDBJ databases">
        <title>Comparative genomics of the lactic acid bacteria isolated from the honey bee gut.</title>
        <authorList>
            <person name="Ellegaard K.M."/>
            <person name="Tamarit D."/>
            <person name="Javelind E."/>
            <person name="Olofsson T."/>
            <person name="Andersson S.G."/>
            <person name="Vasquez A."/>
        </authorList>
    </citation>
    <scope>NUCLEOTIDE SEQUENCE [LARGE SCALE GENOMIC DNA]</scope>
    <source>
        <strain evidence="3 4">Bin7</strain>
    </source>
</reference>
<keyword evidence="1" id="KW-0472">Membrane</keyword>
<evidence type="ECO:0000256" key="1">
    <source>
        <dbReference type="SAM" id="Phobius"/>
    </source>
</evidence>
<dbReference type="EMBL" id="JWMF01000003">
    <property type="protein sequence ID" value="KJY52311.1"/>
    <property type="molecule type" value="Genomic_DNA"/>
</dbReference>